<reference evidence="2 3" key="1">
    <citation type="submission" date="2018-02" db="EMBL/GenBank/DDBJ databases">
        <title>The genomes of Aspergillus section Nigri reveals drivers in fungal speciation.</title>
        <authorList>
            <consortium name="DOE Joint Genome Institute"/>
            <person name="Vesth T.C."/>
            <person name="Nybo J."/>
            <person name="Theobald S."/>
            <person name="Brandl J."/>
            <person name="Frisvad J.C."/>
            <person name="Nielsen K.F."/>
            <person name="Lyhne E.K."/>
            <person name="Kogle M.E."/>
            <person name="Kuo A."/>
            <person name="Riley R."/>
            <person name="Clum A."/>
            <person name="Nolan M."/>
            <person name="Lipzen A."/>
            <person name="Salamov A."/>
            <person name="Henrissat B."/>
            <person name="Wiebenga A."/>
            <person name="De vries R.P."/>
            <person name="Grigoriev I.V."/>
            <person name="Mortensen U.H."/>
            <person name="Andersen M.R."/>
            <person name="Baker S.E."/>
        </authorList>
    </citation>
    <scope>NUCLEOTIDE SEQUENCE [LARGE SCALE GENOMIC DNA]</scope>
    <source>
        <strain evidence="2 3">CBS 707.79</strain>
    </source>
</reference>
<evidence type="ECO:0000313" key="2">
    <source>
        <dbReference type="EMBL" id="PYH90094.1"/>
    </source>
</evidence>
<dbReference type="OrthoDB" id="9970124at2759"/>
<keyword evidence="3" id="KW-1185">Reference proteome</keyword>
<feature type="region of interest" description="Disordered" evidence="1">
    <location>
        <begin position="1"/>
        <end position="35"/>
    </location>
</feature>
<dbReference type="Proteomes" id="UP000247810">
    <property type="component" value="Unassembled WGS sequence"/>
</dbReference>
<sequence>MQPGRDSADNHVAQTTRLPQPQPQPPYSKRSPAELGPARWRGRCQCGQVLPLSGLTFYSSSCDTTGHKWPTKVYCKVCQTPIMDEGRNSVERDEGRKKRREAFEVDCHIFYGQRVVDVPDGKPKWAGLDGQSDLLDEGGGKRKTD</sequence>
<protein>
    <recommendedName>
        <fullName evidence="4">CENP-V/GFA domain-containing protein</fullName>
    </recommendedName>
</protein>
<accession>A0A319CYI0</accession>
<dbReference type="EMBL" id="KZ825997">
    <property type="protein sequence ID" value="PYH90094.1"/>
    <property type="molecule type" value="Genomic_DNA"/>
</dbReference>
<dbReference type="VEuPathDB" id="FungiDB:BO71DRAFT_422514"/>
<dbReference type="SUPFAM" id="SSF51316">
    <property type="entry name" value="Mss4-like"/>
    <property type="match status" value="1"/>
</dbReference>
<gene>
    <name evidence="2" type="ORF">BO71DRAFT_422514</name>
</gene>
<dbReference type="AlphaFoldDB" id="A0A319CYI0"/>
<proteinExistence type="predicted"/>
<evidence type="ECO:0000313" key="3">
    <source>
        <dbReference type="Proteomes" id="UP000247810"/>
    </source>
</evidence>
<dbReference type="InterPro" id="IPR011057">
    <property type="entry name" value="Mss4-like_sf"/>
</dbReference>
<dbReference type="STRING" id="1448320.A0A319CYI0"/>
<name>A0A319CYI0_9EURO</name>
<organism evidence="2 3">
    <name type="scientific">Aspergillus ellipticus CBS 707.79</name>
    <dbReference type="NCBI Taxonomy" id="1448320"/>
    <lineage>
        <taxon>Eukaryota</taxon>
        <taxon>Fungi</taxon>
        <taxon>Dikarya</taxon>
        <taxon>Ascomycota</taxon>
        <taxon>Pezizomycotina</taxon>
        <taxon>Eurotiomycetes</taxon>
        <taxon>Eurotiomycetidae</taxon>
        <taxon>Eurotiales</taxon>
        <taxon>Aspergillaceae</taxon>
        <taxon>Aspergillus</taxon>
        <taxon>Aspergillus subgen. Circumdati</taxon>
    </lineage>
</organism>
<feature type="region of interest" description="Disordered" evidence="1">
    <location>
        <begin position="120"/>
        <end position="145"/>
    </location>
</feature>
<evidence type="ECO:0000256" key="1">
    <source>
        <dbReference type="SAM" id="MobiDB-lite"/>
    </source>
</evidence>
<evidence type="ECO:0008006" key="4">
    <source>
        <dbReference type="Google" id="ProtNLM"/>
    </source>
</evidence>